<evidence type="ECO:0000313" key="4">
    <source>
        <dbReference type="Proteomes" id="UP000694044"/>
    </source>
</evidence>
<reference evidence="3" key="1">
    <citation type="submission" date="2021-02" db="EMBL/GenBank/DDBJ databases">
        <authorList>
            <person name="Palmer J.M."/>
        </authorList>
    </citation>
    <scope>NUCLEOTIDE SEQUENCE</scope>
    <source>
        <strain evidence="3">SCRP734</strain>
    </source>
</reference>
<dbReference type="CDD" id="cd14686">
    <property type="entry name" value="bZIP"/>
    <property type="match status" value="1"/>
</dbReference>
<evidence type="ECO:0000256" key="1">
    <source>
        <dbReference type="SAM" id="Coils"/>
    </source>
</evidence>
<proteinExistence type="predicted"/>
<dbReference type="AlphaFoldDB" id="A0A8T1WG95"/>
<dbReference type="EMBL" id="JAGDFM010000019">
    <property type="protein sequence ID" value="KAG7391588.1"/>
    <property type="molecule type" value="Genomic_DNA"/>
</dbReference>
<gene>
    <name evidence="3" type="ORF">PHYPSEUDO_004090</name>
</gene>
<keyword evidence="4" id="KW-1185">Reference proteome</keyword>
<accession>A0A8T1WG95</accession>
<name>A0A8T1WG95_9STRA</name>
<organism evidence="3 4">
    <name type="scientific">Phytophthora pseudosyringae</name>
    <dbReference type="NCBI Taxonomy" id="221518"/>
    <lineage>
        <taxon>Eukaryota</taxon>
        <taxon>Sar</taxon>
        <taxon>Stramenopiles</taxon>
        <taxon>Oomycota</taxon>
        <taxon>Peronosporomycetes</taxon>
        <taxon>Peronosporales</taxon>
        <taxon>Peronosporaceae</taxon>
        <taxon>Phytophthora</taxon>
    </lineage>
</organism>
<evidence type="ECO:0000313" key="3">
    <source>
        <dbReference type="EMBL" id="KAG7391588.1"/>
    </source>
</evidence>
<sequence length="601" mass="66777">MARLLGNPSIHLSGSLVSHVFTRHHAGLAGDTTSRLQTAIGNNAPVAAPRTLQNERQPADVATGSFLSSGGTAGAVPARWSSDTATATSKRKAPNCYNSSVRRQKCRANQARYRDRQRAAQLQLEKKVEELNQEVGSLKRAYRERSSQERSNLSPWSTVAKVFRLLESSFRSPWRMVSAQEMKNHSDTRQILADLESSFAHDAAMGDLVGFYALMEQLRHYTQFFGEAHLKLHRVEAAAPGVMAAKATLSVTVTEFTLRHVFPNLVQRCSAAEDSGEQPRSLYDRILGQRLLLCCTVNFLFDEESCRVVRLDCKIDLATAFLRALGDLKDVADVLKHALITSEGIIGDKCDLRLADHDRNLVIRVPAAHSTFLYCVDDRSLIATAFQIEAGNDHRSAFLKFLCACSSQCHTYTTPTPHVECGYRQDELGDAIVGLVRPRTPQNRHQTDSFLGKEAGRDGQSLRSTHAAVTATVSMTTLLSPAAEASTVKAKETSALGSSRTNPNVMQKRECMSRREQCKDNQARYRQRQREFQQQLHSSVQLLRQELDALIHKRQELVPRGKNIQSLWAIVAEVFRLLGSCFQSLERSVLADVICAECGRG</sequence>
<protein>
    <recommendedName>
        <fullName evidence="5">Bzip transcription factor</fullName>
    </recommendedName>
</protein>
<comment type="caution">
    <text evidence="3">The sequence shown here is derived from an EMBL/GenBank/DDBJ whole genome shotgun (WGS) entry which is preliminary data.</text>
</comment>
<evidence type="ECO:0008006" key="5">
    <source>
        <dbReference type="Google" id="ProtNLM"/>
    </source>
</evidence>
<evidence type="ECO:0000256" key="2">
    <source>
        <dbReference type="SAM" id="MobiDB-lite"/>
    </source>
</evidence>
<keyword evidence="1" id="KW-0175">Coiled coil</keyword>
<feature type="region of interest" description="Disordered" evidence="2">
    <location>
        <begin position="62"/>
        <end position="96"/>
    </location>
</feature>
<dbReference type="Proteomes" id="UP000694044">
    <property type="component" value="Unassembled WGS sequence"/>
</dbReference>
<feature type="coiled-coil region" evidence="1">
    <location>
        <begin position="114"/>
        <end position="148"/>
    </location>
</feature>